<comment type="pathway">
    <text evidence="1">Amino-acid biosynthesis; L-asparagine biosynthesis; L-asparagine from L-aspartate (L-Gln route): step 1/1.</text>
</comment>
<dbReference type="SUPFAM" id="SSF52402">
    <property type="entry name" value="Adenine nucleotide alpha hydrolases-like"/>
    <property type="match status" value="1"/>
</dbReference>
<dbReference type="Gene3D" id="3.60.20.10">
    <property type="entry name" value="Glutamine Phosphoribosylpyrophosphate, subunit 1, domain 1"/>
    <property type="match status" value="1"/>
</dbReference>
<name>A0A975AZM8_9BACT</name>
<evidence type="ECO:0000259" key="4">
    <source>
        <dbReference type="Pfam" id="PF00733"/>
    </source>
</evidence>
<dbReference type="InterPro" id="IPR017932">
    <property type="entry name" value="GATase_2_dom"/>
</dbReference>
<keyword evidence="7" id="KW-1185">Reference proteome</keyword>
<accession>A0A975AZM8</accession>
<evidence type="ECO:0000313" key="6">
    <source>
        <dbReference type="EMBL" id="QSZ41440.1"/>
    </source>
</evidence>
<dbReference type="PANTHER" id="PTHR43284">
    <property type="entry name" value="ASPARAGINE SYNTHETASE (GLUTAMINE-HYDROLYZING)"/>
    <property type="match status" value="1"/>
</dbReference>
<gene>
    <name evidence="6" type="ORF">GJV85_04725</name>
</gene>
<protein>
    <recommendedName>
        <fullName evidence="2">asparagine synthase (glutamine-hydrolyzing)</fullName>
        <ecNumber evidence="2">6.3.5.4</ecNumber>
    </recommendedName>
</protein>
<dbReference type="InterPro" id="IPR001962">
    <property type="entry name" value="Asn_synthase"/>
</dbReference>
<dbReference type="InterPro" id="IPR014729">
    <property type="entry name" value="Rossmann-like_a/b/a_fold"/>
</dbReference>
<proteinExistence type="predicted"/>
<dbReference type="AlphaFoldDB" id="A0A975AZM8"/>
<evidence type="ECO:0000256" key="2">
    <source>
        <dbReference type="ARBA" id="ARBA00012737"/>
    </source>
</evidence>
<dbReference type="Pfam" id="PF00733">
    <property type="entry name" value="Asn_synthase"/>
    <property type="match status" value="1"/>
</dbReference>
<dbReference type="Proteomes" id="UP000671852">
    <property type="component" value="Chromosome"/>
</dbReference>
<dbReference type="PANTHER" id="PTHR43284:SF1">
    <property type="entry name" value="ASPARAGINE SYNTHETASE"/>
    <property type="match status" value="1"/>
</dbReference>
<dbReference type="GO" id="GO:0005829">
    <property type="term" value="C:cytosol"/>
    <property type="evidence" value="ECO:0007669"/>
    <property type="project" value="TreeGrafter"/>
</dbReference>
<organism evidence="6 7">
    <name type="scientific">Sulfurimonas aquatica</name>
    <dbReference type="NCBI Taxonomy" id="2672570"/>
    <lineage>
        <taxon>Bacteria</taxon>
        <taxon>Pseudomonadati</taxon>
        <taxon>Campylobacterota</taxon>
        <taxon>Epsilonproteobacteria</taxon>
        <taxon>Campylobacterales</taxon>
        <taxon>Sulfurimonadaceae</taxon>
        <taxon>Sulfurimonas</taxon>
    </lineage>
</organism>
<feature type="domain" description="Asparagine synthetase" evidence="4">
    <location>
        <begin position="242"/>
        <end position="383"/>
    </location>
</feature>
<evidence type="ECO:0000256" key="3">
    <source>
        <dbReference type="ARBA" id="ARBA00048741"/>
    </source>
</evidence>
<dbReference type="SUPFAM" id="SSF56235">
    <property type="entry name" value="N-terminal nucleophile aminohydrolases (Ntn hydrolases)"/>
    <property type="match status" value="1"/>
</dbReference>
<dbReference type="KEGG" id="saqt:GJV85_04725"/>
<dbReference type="InterPro" id="IPR029055">
    <property type="entry name" value="Ntn_hydrolases_N"/>
</dbReference>
<sequence>MYVELQYGLDVKCIKRSKIVPGLYGVVSKKEVDLHEKIYTYFYSSKHSETLNEELRYKNFLYGRSVINKFLNDRVLYEDKNLIIAFEGVYFNKKSILTSNEIANKYKKNSINFIKDIKGEFSGFIYDKQLDKLFLYNDHLSTKPIYYYKDNDYFIFASEFKVITKLLQGLAIEKVLDYDGVYSMLTFGYMLGELTFEKQTKKLDYATILEIDSELEITKHKYFRYEKKENFNLTKKEIIENIDKLLVSSIDRCWKKDKEYGYSHLSFLSGGLDSRVNVLLAKQLGYTNTLTMTFSQSGSSDEKIAQEISNKEGFKHIFYSLNNGKFLEANLEKYIEANDGLVNLTGSAAGYAFLSTINFKHFGALHTGQIGDLLFGSYVKKSFDVSSGIMSNQKELLKKISSFVEFRKKYNDNSEIFGYEQRVINGALNGDRTVSHYVDMVSPFYDRELIEFCLTIPDKYKKDEAIYLDWFNKKHKKVSQYKWESAGIKPRYSKIVNIAKIIKRYKNAILRRIGFNINDMNPFDIWMRQNKKILKTLDKYFEDNINNIDDLQLKEQLSDMYKRKIEFSHYGRNNKYLVVTLLLALNLHFGKTK</sequence>
<evidence type="ECO:0000259" key="5">
    <source>
        <dbReference type="Pfam" id="PF13537"/>
    </source>
</evidence>
<evidence type="ECO:0000313" key="7">
    <source>
        <dbReference type="Proteomes" id="UP000671852"/>
    </source>
</evidence>
<feature type="domain" description="Glutamine amidotransferase type-2" evidence="5">
    <location>
        <begin position="100"/>
        <end position="164"/>
    </location>
</feature>
<comment type="catalytic activity">
    <reaction evidence="3">
        <text>L-aspartate + L-glutamine + ATP + H2O = L-asparagine + L-glutamate + AMP + diphosphate + H(+)</text>
        <dbReference type="Rhea" id="RHEA:12228"/>
        <dbReference type="ChEBI" id="CHEBI:15377"/>
        <dbReference type="ChEBI" id="CHEBI:15378"/>
        <dbReference type="ChEBI" id="CHEBI:29985"/>
        <dbReference type="ChEBI" id="CHEBI:29991"/>
        <dbReference type="ChEBI" id="CHEBI:30616"/>
        <dbReference type="ChEBI" id="CHEBI:33019"/>
        <dbReference type="ChEBI" id="CHEBI:58048"/>
        <dbReference type="ChEBI" id="CHEBI:58359"/>
        <dbReference type="ChEBI" id="CHEBI:456215"/>
        <dbReference type="EC" id="6.3.5.4"/>
    </reaction>
</comment>
<dbReference type="EMBL" id="CP046072">
    <property type="protein sequence ID" value="QSZ41440.1"/>
    <property type="molecule type" value="Genomic_DNA"/>
</dbReference>
<evidence type="ECO:0000256" key="1">
    <source>
        <dbReference type="ARBA" id="ARBA00005187"/>
    </source>
</evidence>
<dbReference type="InterPro" id="IPR051786">
    <property type="entry name" value="ASN_synthetase/amidase"/>
</dbReference>
<dbReference type="EC" id="6.3.5.4" evidence="2"/>
<dbReference type="Gene3D" id="3.40.50.620">
    <property type="entry name" value="HUPs"/>
    <property type="match status" value="1"/>
</dbReference>
<reference evidence="6" key="1">
    <citation type="submission" date="2019-11" db="EMBL/GenBank/DDBJ databases">
        <authorList>
            <person name="Kojima H."/>
        </authorList>
    </citation>
    <scope>NUCLEOTIDE SEQUENCE</scope>
    <source>
        <strain evidence="6">H1576</strain>
    </source>
</reference>
<dbReference type="GO" id="GO:0006529">
    <property type="term" value="P:asparagine biosynthetic process"/>
    <property type="evidence" value="ECO:0007669"/>
    <property type="project" value="InterPro"/>
</dbReference>
<dbReference type="Pfam" id="PF13537">
    <property type="entry name" value="GATase_7"/>
    <property type="match status" value="1"/>
</dbReference>
<dbReference type="GO" id="GO:0004066">
    <property type="term" value="F:asparagine synthase (glutamine-hydrolyzing) activity"/>
    <property type="evidence" value="ECO:0007669"/>
    <property type="project" value="UniProtKB-EC"/>
</dbReference>
<reference evidence="6" key="2">
    <citation type="submission" date="2021-04" db="EMBL/GenBank/DDBJ databases">
        <title>Isolation and characterization of a novel species of the genus Sulfurimonas.</title>
        <authorList>
            <person name="Fukui M."/>
        </authorList>
    </citation>
    <scope>NUCLEOTIDE SEQUENCE</scope>
    <source>
        <strain evidence="6">H1576</strain>
    </source>
</reference>